<dbReference type="GO" id="GO:0006508">
    <property type="term" value="P:proteolysis"/>
    <property type="evidence" value="ECO:0007669"/>
    <property type="project" value="UniProtKB-KW"/>
</dbReference>
<keyword evidence="5" id="KW-0788">Thiol protease</keyword>
<evidence type="ECO:0000256" key="5">
    <source>
        <dbReference type="ARBA" id="ARBA00022807"/>
    </source>
</evidence>
<dbReference type="RefSeq" id="XP_012899555.1">
    <property type="nucleotide sequence ID" value="XM_013044101.1"/>
</dbReference>
<comment type="similarity">
    <text evidence="1">Belongs to the peptidase C1 family.</text>
</comment>
<keyword evidence="6" id="KW-0865">Zymogen</keyword>
<dbReference type="PRINTS" id="PR00705">
    <property type="entry name" value="PAPAIN"/>
</dbReference>
<keyword evidence="7" id="KW-1015">Disulfide bond</keyword>
<dbReference type="Proteomes" id="UP000008312">
    <property type="component" value="Unassembled WGS sequence"/>
</dbReference>
<protein>
    <recommendedName>
        <fullName evidence="9">Peptidase C1A papain C-terminal domain-containing protein</fullName>
    </recommendedName>
</protein>
<dbReference type="InterPro" id="IPR013128">
    <property type="entry name" value="Peptidase_C1A"/>
</dbReference>
<keyword evidence="2" id="KW-0645">Protease</keyword>
<dbReference type="PROSITE" id="PS00639">
    <property type="entry name" value="THIOL_PROTEASE_HIS"/>
    <property type="match status" value="1"/>
</dbReference>
<dbReference type="InterPro" id="IPR025660">
    <property type="entry name" value="Pept_his_AS"/>
</dbReference>
<evidence type="ECO:0000313" key="11">
    <source>
        <dbReference type="Proteomes" id="UP000008312"/>
    </source>
</evidence>
<dbReference type="PANTHER" id="PTHR12411">
    <property type="entry name" value="CYSTEINE PROTEASE FAMILY C1-RELATED"/>
    <property type="match status" value="1"/>
</dbReference>
<sequence length="320" mass="35675">MKYFLFFTIVAIALAHPPRLVEVAKEVNAMKTTWIANEAIPTRDYTQYLGVLFGDRQLPSKTIVARGDLPESFDPVEKWPECPSLKEIRDQSVCGSCWAFGAAEAATDRLCIASKGKIQDRLSEQDLLTCCDSCGFGCDGGWLDMAWRWFQSTGVTTGGEYGSKDWCNAYSFPKCEHHAEGKYPPCGESQETPECVKQCQEGYPVEYEKDKHFFGEAYYVQGGIDAIKTELMTNGPLEVSFFVYEDFLTYKSGIYQHVAGKYLGGHAVKLVGWGVEDGIEYWKIANSWNEDWGENGYFRIVAGKGECGIEVGPIGGIPKL</sequence>
<feature type="signal peptide" evidence="8">
    <location>
        <begin position="1"/>
        <end position="15"/>
    </location>
</feature>
<proteinExistence type="inferred from homology"/>
<dbReference type="SMART" id="SM00645">
    <property type="entry name" value="Pept_C1"/>
    <property type="match status" value="1"/>
</dbReference>
<dbReference type="AlphaFoldDB" id="D8MBR8"/>
<evidence type="ECO:0000256" key="8">
    <source>
        <dbReference type="SAM" id="SignalP"/>
    </source>
</evidence>
<dbReference type="InParanoid" id="D8MBR8"/>
<dbReference type="CDD" id="cd02620">
    <property type="entry name" value="Peptidase_C1A_CathepsinB"/>
    <property type="match status" value="1"/>
</dbReference>
<evidence type="ECO:0000259" key="9">
    <source>
        <dbReference type="SMART" id="SM00645"/>
    </source>
</evidence>
<dbReference type="InterPro" id="IPR038765">
    <property type="entry name" value="Papain-like_cys_pep_sf"/>
</dbReference>
<reference evidence="10" key="1">
    <citation type="submission" date="2010-02" db="EMBL/GenBank/DDBJ databases">
        <title>Sequencing and annotation of the Blastocystis hominis genome.</title>
        <authorList>
            <person name="Wincker P."/>
        </authorList>
    </citation>
    <scope>NUCLEOTIDE SEQUENCE</scope>
    <source>
        <strain evidence="10">Singapore isolate B</strain>
    </source>
</reference>
<dbReference type="OMA" id="YFDEAGC"/>
<dbReference type="SUPFAM" id="SSF54001">
    <property type="entry name" value="Cysteine proteinases"/>
    <property type="match status" value="1"/>
</dbReference>
<name>D8MBR8_BLAHO</name>
<dbReference type="Gene3D" id="3.90.70.10">
    <property type="entry name" value="Cysteine proteinases"/>
    <property type="match status" value="1"/>
</dbReference>
<accession>D8MBR8</accession>
<evidence type="ECO:0000256" key="4">
    <source>
        <dbReference type="ARBA" id="ARBA00022801"/>
    </source>
</evidence>
<dbReference type="FunFam" id="3.90.70.10:FF:000031">
    <property type="entry name" value="Cathepsin B"/>
    <property type="match status" value="1"/>
</dbReference>
<organism evidence="10">
    <name type="scientific">Blastocystis hominis</name>
    <dbReference type="NCBI Taxonomy" id="12968"/>
    <lineage>
        <taxon>Eukaryota</taxon>
        <taxon>Sar</taxon>
        <taxon>Stramenopiles</taxon>
        <taxon>Bigyra</taxon>
        <taxon>Opalozoa</taxon>
        <taxon>Opalinata</taxon>
        <taxon>Blastocystidae</taxon>
        <taxon>Blastocystis</taxon>
    </lineage>
</organism>
<dbReference type="OrthoDB" id="640249at2759"/>
<evidence type="ECO:0000256" key="2">
    <source>
        <dbReference type="ARBA" id="ARBA00022670"/>
    </source>
</evidence>
<dbReference type="GO" id="GO:0008234">
    <property type="term" value="F:cysteine-type peptidase activity"/>
    <property type="evidence" value="ECO:0007669"/>
    <property type="project" value="UniProtKB-KW"/>
</dbReference>
<dbReference type="PROSITE" id="PS00139">
    <property type="entry name" value="THIOL_PROTEASE_CYS"/>
    <property type="match status" value="1"/>
</dbReference>
<dbReference type="InterPro" id="IPR000169">
    <property type="entry name" value="Pept_cys_AS"/>
</dbReference>
<evidence type="ECO:0000313" key="10">
    <source>
        <dbReference type="EMBL" id="CBK25507.2"/>
    </source>
</evidence>
<evidence type="ECO:0000256" key="7">
    <source>
        <dbReference type="ARBA" id="ARBA00023157"/>
    </source>
</evidence>
<dbReference type="Pfam" id="PF00112">
    <property type="entry name" value="Peptidase_C1"/>
    <property type="match status" value="1"/>
</dbReference>
<keyword evidence="4" id="KW-0378">Hydrolase</keyword>
<keyword evidence="11" id="KW-1185">Reference proteome</keyword>
<feature type="chain" id="PRO_5013084758" description="Peptidase C1A papain C-terminal domain-containing protein" evidence="8">
    <location>
        <begin position="16"/>
        <end position="320"/>
    </location>
</feature>
<dbReference type="EMBL" id="FN668691">
    <property type="protein sequence ID" value="CBK25507.2"/>
    <property type="molecule type" value="Genomic_DNA"/>
</dbReference>
<dbReference type="FunCoup" id="D8MBR8">
    <property type="interactions" value="9"/>
</dbReference>
<keyword evidence="3 8" id="KW-0732">Signal</keyword>
<dbReference type="GeneID" id="24922082"/>
<evidence type="ECO:0000256" key="1">
    <source>
        <dbReference type="ARBA" id="ARBA00008455"/>
    </source>
</evidence>
<evidence type="ECO:0000256" key="3">
    <source>
        <dbReference type="ARBA" id="ARBA00022729"/>
    </source>
</evidence>
<feature type="domain" description="Peptidase C1A papain C-terminal" evidence="9">
    <location>
        <begin position="69"/>
        <end position="317"/>
    </location>
</feature>
<evidence type="ECO:0000256" key="6">
    <source>
        <dbReference type="ARBA" id="ARBA00023145"/>
    </source>
</evidence>
<gene>
    <name evidence="10" type="ORF">GSBLH_T00005101001</name>
</gene>
<dbReference type="InterPro" id="IPR000668">
    <property type="entry name" value="Peptidase_C1A_C"/>
</dbReference>
<dbReference type="MEROPS" id="C01.098"/>